<evidence type="ECO:0008006" key="5">
    <source>
        <dbReference type="Google" id="ProtNLM"/>
    </source>
</evidence>
<proteinExistence type="predicted"/>
<evidence type="ECO:0000313" key="3">
    <source>
        <dbReference type="EMBL" id="HIZ42813.1"/>
    </source>
</evidence>
<sequence>MKKLLISTLTAAALVLTACSSGGETAQATATPAPTQEPAAVSEAEPAPAEQATQEEAGGDIYAAYVQEFPEVGTMVRLVETEDGRELILECELDNEIDQLIYDSYRNELTGDLDGALALVGDVENYRITVENTVRNVQEGAGNQSYTLHDMDILSLEDVQSAEQRYLDVIAQEVADCGLTQWTVQEVDISWTYTEAEQAKGPQLDEGRYERYFLLGKAGDADSWKIYDFFWEDFLPEE</sequence>
<organism evidence="3 4">
    <name type="scientific">Candidatus Gemmiger excrementigallinarum</name>
    <dbReference type="NCBI Taxonomy" id="2838609"/>
    <lineage>
        <taxon>Bacteria</taxon>
        <taxon>Bacillati</taxon>
        <taxon>Bacillota</taxon>
        <taxon>Clostridia</taxon>
        <taxon>Eubacteriales</taxon>
        <taxon>Gemmiger</taxon>
    </lineage>
</organism>
<name>A0A9D2ESF0_9FIRM</name>
<comment type="caution">
    <text evidence="3">The sequence shown here is derived from an EMBL/GenBank/DDBJ whole genome shotgun (WGS) entry which is preliminary data.</text>
</comment>
<evidence type="ECO:0000256" key="1">
    <source>
        <dbReference type="SAM" id="MobiDB-lite"/>
    </source>
</evidence>
<accession>A0A9D2ESF0</accession>
<feature type="chain" id="PRO_5039679165" description="Lipoprotein" evidence="2">
    <location>
        <begin position="27"/>
        <end position="238"/>
    </location>
</feature>
<dbReference type="AlphaFoldDB" id="A0A9D2ESF0"/>
<dbReference type="Proteomes" id="UP000824048">
    <property type="component" value="Unassembled WGS sequence"/>
</dbReference>
<reference evidence="3" key="2">
    <citation type="submission" date="2021-04" db="EMBL/GenBank/DDBJ databases">
        <authorList>
            <person name="Gilroy R."/>
        </authorList>
    </citation>
    <scope>NUCLEOTIDE SEQUENCE</scope>
    <source>
        <strain evidence="3">ChiSxjej1B13-11774</strain>
    </source>
</reference>
<dbReference type="EMBL" id="DXBP01000058">
    <property type="protein sequence ID" value="HIZ42813.1"/>
    <property type="molecule type" value="Genomic_DNA"/>
</dbReference>
<gene>
    <name evidence="3" type="ORF">H9811_09650</name>
</gene>
<evidence type="ECO:0000313" key="4">
    <source>
        <dbReference type="Proteomes" id="UP000824048"/>
    </source>
</evidence>
<dbReference type="PROSITE" id="PS51257">
    <property type="entry name" value="PROKAR_LIPOPROTEIN"/>
    <property type="match status" value="1"/>
</dbReference>
<protein>
    <recommendedName>
        <fullName evidence="5">Lipoprotein</fullName>
    </recommendedName>
</protein>
<feature type="region of interest" description="Disordered" evidence="1">
    <location>
        <begin position="25"/>
        <end position="54"/>
    </location>
</feature>
<feature type="signal peptide" evidence="2">
    <location>
        <begin position="1"/>
        <end position="26"/>
    </location>
</feature>
<reference evidence="3" key="1">
    <citation type="journal article" date="2021" name="PeerJ">
        <title>Extensive microbial diversity within the chicken gut microbiome revealed by metagenomics and culture.</title>
        <authorList>
            <person name="Gilroy R."/>
            <person name="Ravi A."/>
            <person name="Getino M."/>
            <person name="Pursley I."/>
            <person name="Horton D.L."/>
            <person name="Alikhan N.F."/>
            <person name="Baker D."/>
            <person name="Gharbi K."/>
            <person name="Hall N."/>
            <person name="Watson M."/>
            <person name="Adriaenssens E.M."/>
            <person name="Foster-Nyarko E."/>
            <person name="Jarju S."/>
            <person name="Secka A."/>
            <person name="Antonio M."/>
            <person name="Oren A."/>
            <person name="Chaudhuri R.R."/>
            <person name="La Ragione R."/>
            <person name="Hildebrand F."/>
            <person name="Pallen M.J."/>
        </authorList>
    </citation>
    <scope>NUCLEOTIDE SEQUENCE</scope>
    <source>
        <strain evidence="3">ChiSxjej1B13-11774</strain>
    </source>
</reference>
<keyword evidence="2" id="KW-0732">Signal</keyword>
<evidence type="ECO:0000256" key="2">
    <source>
        <dbReference type="SAM" id="SignalP"/>
    </source>
</evidence>